<dbReference type="AlphaFoldDB" id="A0ABD2Q351"/>
<keyword evidence="10" id="KW-1185">Reference proteome</keyword>
<gene>
    <name evidence="9" type="primary">KIF21B_1</name>
    <name evidence="9" type="ORF">Ciccas_007352</name>
</gene>
<dbReference type="InterPro" id="IPR019821">
    <property type="entry name" value="Kinesin_motor_CS"/>
</dbReference>
<accession>A0ABD2Q351</accession>
<evidence type="ECO:0000259" key="8">
    <source>
        <dbReference type="PROSITE" id="PS50067"/>
    </source>
</evidence>
<dbReference type="PRINTS" id="PR00380">
    <property type="entry name" value="KINESINHEAVY"/>
</dbReference>
<dbReference type="InterPro" id="IPR027417">
    <property type="entry name" value="P-loop_NTPase"/>
</dbReference>
<keyword evidence="6" id="KW-0493">Microtubule</keyword>
<dbReference type="GO" id="GO:0005524">
    <property type="term" value="F:ATP binding"/>
    <property type="evidence" value="ECO:0007669"/>
    <property type="project" value="UniProtKB-UniRule"/>
</dbReference>
<keyword evidence="4" id="KW-0206">Cytoskeleton</keyword>
<dbReference type="Gene3D" id="3.40.850.10">
    <property type="entry name" value="Kinesin motor domain"/>
    <property type="match status" value="1"/>
</dbReference>
<evidence type="ECO:0000256" key="2">
    <source>
        <dbReference type="ARBA" id="ARBA00022741"/>
    </source>
</evidence>
<feature type="domain" description="Kinesin motor" evidence="8">
    <location>
        <begin position="6"/>
        <end position="391"/>
    </location>
</feature>
<dbReference type="PANTHER" id="PTHR47969:SF28">
    <property type="entry name" value="KINESIN-LIKE PROTEIN KIF21B"/>
    <property type="match status" value="1"/>
</dbReference>
<dbReference type="PANTHER" id="PTHR47969">
    <property type="entry name" value="CHROMOSOME-ASSOCIATED KINESIN KIF4A-RELATED"/>
    <property type="match status" value="1"/>
</dbReference>
<dbReference type="PROSITE" id="PS00411">
    <property type="entry name" value="KINESIN_MOTOR_1"/>
    <property type="match status" value="1"/>
</dbReference>
<proteinExistence type="inferred from homology"/>
<keyword evidence="3 5" id="KW-0067">ATP-binding</keyword>
<evidence type="ECO:0000256" key="4">
    <source>
        <dbReference type="ARBA" id="ARBA00023212"/>
    </source>
</evidence>
<keyword evidence="2 5" id="KW-0547">Nucleotide-binding</keyword>
<dbReference type="SUPFAM" id="SSF52540">
    <property type="entry name" value="P-loop containing nucleoside triphosphate hydrolases"/>
    <property type="match status" value="1"/>
</dbReference>
<evidence type="ECO:0000313" key="10">
    <source>
        <dbReference type="Proteomes" id="UP001626550"/>
    </source>
</evidence>
<dbReference type="EMBL" id="JBJKFK010001117">
    <property type="protein sequence ID" value="KAL3314039.1"/>
    <property type="molecule type" value="Genomic_DNA"/>
</dbReference>
<name>A0ABD2Q351_9PLAT</name>
<dbReference type="Proteomes" id="UP001626550">
    <property type="component" value="Unassembled WGS sequence"/>
</dbReference>
<feature type="binding site" evidence="5">
    <location>
        <begin position="84"/>
        <end position="91"/>
    </location>
    <ligand>
        <name>ATP</name>
        <dbReference type="ChEBI" id="CHEBI:30616"/>
    </ligand>
</feature>
<evidence type="ECO:0000256" key="3">
    <source>
        <dbReference type="ARBA" id="ARBA00022840"/>
    </source>
</evidence>
<evidence type="ECO:0000256" key="5">
    <source>
        <dbReference type="PROSITE-ProRule" id="PRU00283"/>
    </source>
</evidence>
<comment type="similarity">
    <text evidence="5 6">Belongs to the TRAFAC class myosin-kinesin ATPase superfamily. Kinesin family.</text>
</comment>
<keyword evidence="7" id="KW-0175">Coiled coil</keyword>
<protein>
    <recommendedName>
        <fullName evidence="6">Kinesin-like protein</fullName>
    </recommendedName>
</protein>
<evidence type="ECO:0000256" key="6">
    <source>
        <dbReference type="RuleBase" id="RU000394"/>
    </source>
</evidence>
<comment type="subcellular location">
    <subcellularLocation>
        <location evidence="1">Cytoplasm</location>
        <location evidence="1">Cytoskeleton</location>
    </subcellularLocation>
</comment>
<keyword evidence="4" id="KW-0963">Cytoplasm</keyword>
<dbReference type="GO" id="GO:0005874">
    <property type="term" value="C:microtubule"/>
    <property type="evidence" value="ECO:0007669"/>
    <property type="project" value="UniProtKB-KW"/>
</dbReference>
<evidence type="ECO:0000256" key="1">
    <source>
        <dbReference type="ARBA" id="ARBA00004245"/>
    </source>
</evidence>
<dbReference type="SMART" id="SM00129">
    <property type="entry name" value="KISc"/>
    <property type="match status" value="1"/>
</dbReference>
<sequence length="451" mass="49847">MSTNTSVKVVVRIRPQNDTELSNNDKICISKLPGYPQLSVGKESFTFDNVFEPDSRQENIFECIAKPLIDGVLKGYNATIIAYGQTGSGKTFTMGTSTEYFRSDEDLGIIPRAITYLFEQISQVNDAQFQVSAQFIEIYNENLIDLLNPAMDEASKKLLRIHENTDGQIYLTGVTSKLVTSLADTLRCLSDGSKFRQTGCTLMNAQSSRSHAIFTLVVRQQRSSFAPPPDGDPEPPVEKAVDRHIAVQYRLQVCAALMSGFQQAAGSNKENELPEVLQQVSDLETLTAKFHFVDLAGSERMHKTGATGLRAKEGISINCGLLALGNVISALADVEKRGMHVPYRDSKLTRLLQDSLGGNSQTAMIACVSPSDLNFLETCSTIRYANRAKNIKNKVSVNQDKTSKQLAFYREQVEALKAQLDDIRSGKLHVQSDGSLALNDVCIEVTYLWFF</sequence>
<dbReference type="InterPro" id="IPR036961">
    <property type="entry name" value="Kinesin_motor_dom_sf"/>
</dbReference>
<dbReference type="PROSITE" id="PS50067">
    <property type="entry name" value="KINESIN_MOTOR_2"/>
    <property type="match status" value="1"/>
</dbReference>
<organism evidence="9 10">
    <name type="scientific">Cichlidogyrus casuarinus</name>
    <dbReference type="NCBI Taxonomy" id="1844966"/>
    <lineage>
        <taxon>Eukaryota</taxon>
        <taxon>Metazoa</taxon>
        <taxon>Spiralia</taxon>
        <taxon>Lophotrochozoa</taxon>
        <taxon>Platyhelminthes</taxon>
        <taxon>Monogenea</taxon>
        <taxon>Monopisthocotylea</taxon>
        <taxon>Dactylogyridea</taxon>
        <taxon>Ancyrocephalidae</taxon>
        <taxon>Cichlidogyrus</taxon>
    </lineage>
</organism>
<dbReference type="InterPro" id="IPR027640">
    <property type="entry name" value="Kinesin-like_fam"/>
</dbReference>
<dbReference type="CDD" id="cd01372">
    <property type="entry name" value="KISc_KIF4"/>
    <property type="match status" value="1"/>
</dbReference>
<dbReference type="InterPro" id="IPR001752">
    <property type="entry name" value="Kinesin_motor_dom"/>
</dbReference>
<comment type="caution">
    <text evidence="9">The sequence shown here is derived from an EMBL/GenBank/DDBJ whole genome shotgun (WGS) entry which is preliminary data.</text>
</comment>
<evidence type="ECO:0000256" key="7">
    <source>
        <dbReference type="SAM" id="Coils"/>
    </source>
</evidence>
<evidence type="ECO:0000313" key="9">
    <source>
        <dbReference type="EMBL" id="KAL3314039.1"/>
    </source>
</evidence>
<feature type="coiled-coil region" evidence="7">
    <location>
        <begin position="399"/>
        <end position="426"/>
    </location>
</feature>
<dbReference type="Pfam" id="PF00225">
    <property type="entry name" value="Kinesin"/>
    <property type="match status" value="2"/>
</dbReference>
<dbReference type="GO" id="GO:0003774">
    <property type="term" value="F:cytoskeletal motor activity"/>
    <property type="evidence" value="ECO:0007669"/>
    <property type="project" value="UniProtKB-UniRule"/>
</dbReference>
<reference evidence="9 10" key="1">
    <citation type="submission" date="2024-11" db="EMBL/GenBank/DDBJ databases">
        <title>Adaptive evolution of stress response genes in parasites aligns with host niche diversity.</title>
        <authorList>
            <person name="Hahn C."/>
            <person name="Resl P."/>
        </authorList>
    </citation>
    <scope>NUCLEOTIDE SEQUENCE [LARGE SCALE GENOMIC DNA]</scope>
    <source>
        <strain evidence="9">EGGRZ-B1_66</strain>
        <tissue evidence="9">Body</tissue>
    </source>
</reference>
<keyword evidence="5 6" id="KW-0505">Motor protein</keyword>